<evidence type="ECO:0000313" key="6">
    <source>
        <dbReference type="Proteomes" id="UP001302812"/>
    </source>
</evidence>
<keyword evidence="2" id="KW-0812">Transmembrane</keyword>
<proteinExistence type="predicted"/>
<comment type="caution">
    <text evidence="5">The sequence shown here is derived from an EMBL/GenBank/DDBJ whole genome shotgun (WGS) entry which is preliminary data.</text>
</comment>
<dbReference type="AlphaFoldDB" id="A0AAN6YX83"/>
<dbReference type="GeneID" id="89934880"/>
<dbReference type="EMBL" id="MU853332">
    <property type="protein sequence ID" value="KAK4117441.1"/>
    <property type="molecule type" value="Genomic_DNA"/>
</dbReference>
<feature type="compositionally biased region" description="Basic and acidic residues" evidence="1">
    <location>
        <begin position="341"/>
        <end position="359"/>
    </location>
</feature>
<keyword evidence="2" id="KW-1133">Transmembrane helix</keyword>
<evidence type="ECO:0000259" key="4">
    <source>
        <dbReference type="Pfam" id="PF24854"/>
    </source>
</evidence>
<protein>
    <recommendedName>
        <fullName evidence="4">DUF7728 domain-containing protein</fullName>
    </recommendedName>
</protein>
<name>A0AAN6YX83_9PEZI</name>
<feature type="compositionally biased region" description="Basic residues" evidence="1">
    <location>
        <begin position="326"/>
        <end position="340"/>
    </location>
</feature>
<dbReference type="InterPro" id="IPR056145">
    <property type="entry name" value="DUF7728"/>
</dbReference>
<evidence type="ECO:0000313" key="5">
    <source>
        <dbReference type="EMBL" id="KAK4117441.1"/>
    </source>
</evidence>
<organism evidence="5 6">
    <name type="scientific">Canariomyces notabilis</name>
    <dbReference type="NCBI Taxonomy" id="2074819"/>
    <lineage>
        <taxon>Eukaryota</taxon>
        <taxon>Fungi</taxon>
        <taxon>Dikarya</taxon>
        <taxon>Ascomycota</taxon>
        <taxon>Pezizomycotina</taxon>
        <taxon>Sordariomycetes</taxon>
        <taxon>Sordariomycetidae</taxon>
        <taxon>Sordariales</taxon>
        <taxon>Chaetomiaceae</taxon>
        <taxon>Canariomyces</taxon>
    </lineage>
</organism>
<evidence type="ECO:0000256" key="1">
    <source>
        <dbReference type="SAM" id="MobiDB-lite"/>
    </source>
</evidence>
<feature type="chain" id="PRO_5043026440" description="DUF7728 domain-containing protein" evidence="3">
    <location>
        <begin position="21"/>
        <end position="375"/>
    </location>
</feature>
<keyword evidence="2" id="KW-0472">Membrane</keyword>
<reference evidence="5" key="2">
    <citation type="submission" date="2023-05" db="EMBL/GenBank/DDBJ databases">
        <authorList>
            <consortium name="Lawrence Berkeley National Laboratory"/>
            <person name="Steindorff A."/>
            <person name="Hensen N."/>
            <person name="Bonometti L."/>
            <person name="Westerberg I."/>
            <person name="Brannstrom I.O."/>
            <person name="Guillou S."/>
            <person name="Cros-Aarteil S."/>
            <person name="Calhoun S."/>
            <person name="Haridas S."/>
            <person name="Kuo A."/>
            <person name="Mondo S."/>
            <person name="Pangilinan J."/>
            <person name="Riley R."/>
            <person name="Labutti K."/>
            <person name="Andreopoulos B."/>
            <person name="Lipzen A."/>
            <person name="Chen C."/>
            <person name="Yanf M."/>
            <person name="Daum C."/>
            <person name="Ng V."/>
            <person name="Clum A."/>
            <person name="Ohm R."/>
            <person name="Martin F."/>
            <person name="Silar P."/>
            <person name="Natvig D."/>
            <person name="Lalanne C."/>
            <person name="Gautier V."/>
            <person name="Ament-Velasquez S.L."/>
            <person name="Kruys A."/>
            <person name="Hutchinson M.I."/>
            <person name="Powell A.J."/>
            <person name="Barry K."/>
            <person name="Miller A.N."/>
            <person name="Grigoriev I.V."/>
            <person name="Debuchy R."/>
            <person name="Gladieux P."/>
            <person name="Thoren M.H."/>
            <person name="Johannesson H."/>
        </authorList>
    </citation>
    <scope>NUCLEOTIDE SEQUENCE</scope>
    <source>
        <strain evidence="5">CBS 508.74</strain>
    </source>
</reference>
<gene>
    <name evidence="5" type="ORF">N656DRAFT_699011</name>
</gene>
<feature type="transmembrane region" description="Helical" evidence="2">
    <location>
        <begin position="286"/>
        <end position="319"/>
    </location>
</feature>
<dbReference type="PANTHER" id="PTHR40622">
    <property type="match status" value="1"/>
</dbReference>
<dbReference type="Pfam" id="PF24854">
    <property type="entry name" value="DUF7728"/>
    <property type="match status" value="1"/>
</dbReference>
<evidence type="ECO:0000256" key="3">
    <source>
        <dbReference type="SAM" id="SignalP"/>
    </source>
</evidence>
<keyword evidence="6" id="KW-1185">Reference proteome</keyword>
<feature type="region of interest" description="Disordered" evidence="1">
    <location>
        <begin position="326"/>
        <end position="375"/>
    </location>
</feature>
<dbReference type="PANTHER" id="PTHR40622:SF1">
    <property type="match status" value="1"/>
</dbReference>
<evidence type="ECO:0000256" key="2">
    <source>
        <dbReference type="SAM" id="Phobius"/>
    </source>
</evidence>
<reference evidence="5" key="1">
    <citation type="journal article" date="2023" name="Mol. Phylogenet. Evol.">
        <title>Genome-scale phylogeny and comparative genomics of the fungal order Sordariales.</title>
        <authorList>
            <person name="Hensen N."/>
            <person name="Bonometti L."/>
            <person name="Westerberg I."/>
            <person name="Brannstrom I.O."/>
            <person name="Guillou S."/>
            <person name="Cros-Aarteil S."/>
            <person name="Calhoun S."/>
            <person name="Haridas S."/>
            <person name="Kuo A."/>
            <person name="Mondo S."/>
            <person name="Pangilinan J."/>
            <person name="Riley R."/>
            <person name="LaButti K."/>
            <person name="Andreopoulos B."/>
            <person name="Lipzen A."/>
            <person name="Chen C."/>
            <person name="Yan M."/>
            <person name="Daum C."/>
            <person name="Ng V."/>
            <person name="Clum A."/>
            <person name="Steindorff A."/>
            <person name="Ohm R.A."/>
            <person name="Martin F."/>
            <person name="Silar P."/>
            <person name="Natvig D.O."/>
            <person name="Lalanne C."/>
            <person name="Gautier V."/>
            <person name="Ament-Velasquez S.L."/>
            <person name="Kruys A."/>
            <person name="Hutchinson M.I."/>
            <person name="Powell A.J."/>
            <person name="Barry K."/>
            <person name="Miller A.N."/>
            <person name="Grigoriev I.V."/>
            <person name="Debuchy R."/>
            <person name="Gladieux P."/>
            <person name="Hiltunen Thoren M."/>
            <person name="Johannesson H."/>
        </authorList>
    </citation>
    <scope>NUCLEOTIDE SEQUENCE</scope>
    <source>
        <strain evidence="5">CBS 508.74</strain>
    </source>
</reference>
<sequence length="375" mass="41856">MLLRTITLAAGFLALPATQAFLLPPEVRPVDIQVHKAFGPDMSDVQVVNVECPSCPVVEKSKHGNSIKVKTHRPNHLGLGFYIDNRGRDRLMVNNFELYPSADPLHSFVALQVLDAKKEHHDGSRKAEPQQLGYTLQASTTMRDADGGLELVELNLQILEVGYTFVSGIPNVKIMLVKDRNNRLAIAHIEKTPSTLPLGPETERPQGCDTILCKLMAAAKEQVGKLKTFRPCRGGHMKGGMRPHRYHPRPRPHPHHHHGSAGGGHWRAEYRHHSWGQLFKNVGSHIVLPILVGIIAGVTISLIGMAVGTMIVSLWRLFFRRRGHRHHHHHHHAGRAHHKAPQKEALADEEKSGLMEHQDPPPSYEEEEVAKTAEV</sequence>
<dbReference type="Proteomes" id="UP001302812">
    <property type="component" value="Unassembled WGS sequence"/>
</dbReference>
<keyword evidence="3" id="KW-0732">Signal</keyword>
<feature type="signal peptide" evidence="3">
    <location>
        <begin position="1"/>
        <end position="20"/>
    </location>
</feature>
<dbReference type="RefSeq" id="XP_064675011.1">
    <property type="nucleotide sequence ID" value="XM_064810755.1"/>
</dbReference>
<accession>A0AAN6YX83</accession>
<feature type="domain" description="DUF7728" evidence="4">
    <location>
        <begin position="45"/>
        <end position="194"/>
    </location>
</feature>